<dbReference type="Proteomes" id="UP000013827">
    <property type="component" value="Unassembled WGS sequence"/>
</dbReference>
<feature type="binding site" evidence="7">
    <location>
        <begin position="174"/>
        <end position="175"/>
    </location>
    <ligand>
        <name>ATP</name>
        <dbReference type="ChEBI" id="CHEBI:30616"/>
    </ligand>
</feature>
<dbReference type="FunFam" id="3.30.200.20:FF:000042">
    <property type="entry name" value="Aurora kinase A"/>
    <property type="match status" value="1"/>
</dbReference>
<reference evidence="11" key="2">
    <citation type="submission" date="2024-10" db="UniProtKB">
        <authorList>
            <consortium name="EnsemblProtists"/>
        </authorList>
    </citation>
    <scope>IDENTIFICATION</scope>
</reference>
<accession>A0A0D3J182</accession>
<dbReference type="PaxDb" id="2903-EOD17267"/>
<dbReference type="EnsemblProtists" id="EOD17267">
    <property type="protein sequence ID" value="EOD17267"/>
    <property type="gene ID" value="EMIHUDRAFT_458996"/>
</dbReference>
<organism evidence="11 12">
    <name type="scientific">Emiliania huxleyi (strain CCMP1516)</name>
    <dbReference type="NCBI Taxonomy" id="280463"/>
    <lineage>
        <taxon>Eukaryota</taxon>
        <taxon>Haptista</taxon>
        <taxon>Haptophyta</taxon>
        <taxon>Prymnesiophyceae</taxon>
        <taxon>Isochrysidales</taxon>
        <taxon>Noelaerhabdaceae</taxon>
        <taxon>Emiliania</taxon>
    </lineage>
</organism>
<dbReference type="Pfam" id="PF00069">
    <property type="entry name" value="Pkinase"/>
    <property type="match status" value="1"/>
</dbReference>
<dbReference type="PROSITE" id="PS00108">
    <property type="entry name" value="PROTEIN_KINASE_ST"/>
    <property type="match status" value="1"/>
</dbReference>
<proteinExistence type="predicted"/>
<evidence type="ECO:0000256" key="7">
    <source>
        <dbReference type="PIRSR" id="PIRSR630616-2"/>
    </source>
</evidence>
<dbReference type="InterPro" id="IPR000719">
    <property type="entry name" value="Prot_kinase_dom"/>
</dbReference>
<dbReference type="PROSITE" id="PS50011">
    <property type="entry name" value="PROTEIN_KINASE_DOM"/>
    <property type="match status" value="1"/>
</dbReference>
<dbReference type="GO" id="GO:0005524">
    <property type="term" value="F:ATP binding"/>
    <property type="evidence" value="ECO:0007669"/>
    <property type="project" value="UniProtKB-KW"/>
</dbReference>
<dbReference type="HOGENOM" id="CLU_452315_0_0_1"/>
<feature type="binding site" evidence="7">
    <location>
        <position position="76"/>
    </location>
    <ligand>
        <name>ATP</name>
        <dbReference type="ChEBI" id="CHEBI:30616"/>
    </ligand>
</feature>
<evidence type="ECO:0000256" key="3">
    <source>
        <dbReference type="ARBA" id="ARBA00022741"/>
    </source>
</evidence>
<dbReference type="RefSeq" id="XP_005769696.1">
    <property type="nucleotide sequence ID" value="XM_005769639.1"/>
</dbReference>
<evidence type="ECO:0000259" key="10">
    <source>
        <dbReference type="PROSITE" id="PS50011"/>
    </source>
</evidence>
<dbReference type="OMA" id="IAFIVRE"/>
<keyword evidence="12" id="KW-1185">Reference proteome</keyword>
<feature type="binding site" evidence="7">
    <location>
        <position position="190"/>
    </location>
    <ligand>
        <name>ATP</name>
        <dbReference type="ChEBI" id="CHEBI:30616"/>
    </ligand>
</feature>
<evidence type="ECO:0000256" key="9">
    <source>
        <dbReference type="SAM" id="Coils"/>
    </source>
</evidence>
<feature type="active site" description="Proton acceptor" evidence="6">
    <location>
        <position position="170"/>
    </location>
</feature>
<evidence type="ECO:0000256" key="6">
    <source>
        <dbReference type="PIRSR" id="PIRSR630616-1"/>
    </source>
</evidence>
<dbReference type="STRING" id="2903.R1C4Z9"/>
<keyword evidence="3 7" id="KW-0547">Nucleotide-binding</keyword>
<feature type="domain" description="Protein kinase" evidence="10">
    <location>
        <begin position="47"/>
        <end position="313"/>
    </location>
</feature>
<evidence type="ECO:0000313" key="12">
    <source>
        <dbReference type="Proteomes" id="UP000013827"/>
    </source>
</evidence>
<keyword evidence="5 7" id="KW-0067">ATP-binding</keyword>
<keyword evidence="4" id="KW-0418">Kinase</keyword>
<dbReference type="GO" id="GO:0004674">
    <property type="term" value="F:protein serine/threonine kinase activity"/>
    <property type="evidence" value="ECO:0007669"/>
    <property type="project" value="UniProtKB-KW"/>
</dbReference>
<keyword evidence="2" id="KW-0808">Transferase</keyword>
<dbReference type="Gene3D" id="1.10.510.10">
    <property type="entry name" value="Transferase(Phosphotransferase) domain 1"/>
    <property type="match status" value="1"/>
</dbReference>
<dbReference type="FunFam" id="1.10.510.10:FF:000571">
    <property type="entry name" value="Maternal embryonic leucine zipper kinase"/>
    <property type="match status" value="1"/>
</dbReference>
<keyword evidence="9" id="KW-0175">Coiled coil</keyword>
<evidence type="ECO:0000256" key="8">
    <source>
        <dbReference type="PIRSR" id="PIRSR630616-3"/>
    </source>
</evidence>
<dbReference type="InterPro" id="IPR011009">
    <property type="entry name" value="Kinase-like_dom_sf"/>
</dbReference>
<evidence type="ECO:0000256" key="5">
    <source>
        <dbReference type="ARBA" id="ARBA00022840"/>
    </source>
</evidence>
<dbReference type="GeneID" id="17263419"/>
<dbReference type="SUPFAM" id="SSF56112">
    <property type="entry name" value="Protein kinase-like (PK-like)"/>
    <property type="match status" value="1"/>
</dbReference>
<dbReference type="AlphaFoldDB" id="A0A0D3J182"/>
<dbReference type="InterPro" id="IPR030616">
    <property type="entry name" value="Aur-like"/>
</dbReference>
<evidence type="ECO:0000256" key="4">
    <source>
        <dbReference type="ARBA" id="ARBA00022777"/>
    </source>
</evidence>
<sequence>MAVADWSQARCKRTRGPFAYSRLSPWDLEQRVASIVDSTLKDISQRYKIQEELGAGAQATVYKATHKRNHMKVAIKVIEIKELEDDELFDALRMEILLLRQLDHPHIVGIREVVHDANSVYIVQECLSGGELFDALLAKGPFKEVDAQVYFAQVALAVEYMHERNVVHRDLKAENLVFSAKGSPQIKCIDFGGACTCTPDQMLTGLVGTPQYVAPEVVTGFGEVNPTDEPYGKGCDLWSMGVLLYVMLSKTMPFRAKQVDALLRQVVKGRFAFQPDERWRHVSADAKDLISQLLTVDVSKRIDIAGVRQHPWAAAAIAQYEELLPKYKTKAAIRVDADGEGGGAMGAVMQMFARRKGASSSQLAKRKPPGMSKEQQYWYAMEISPPTDMQQLGGVKVSADGTFEMENVPPEMAAILADIAKKKAALATEAGAYYRQGGEQNEALETLALLREKDDLIAKLQEKIDSQEAALDEQAAEIEELKAAAMGAPSPAELDAALERAQQAEGEREAQHGAAVKMQAKLSAVTTLYTEAMQREAALKVEFDSLRPGAAA</sequence>
<evidence type="ECO:0000313" key="11">
    <source>
        <dbReference type="EnsemblProtists" id="EOD17267"/>
    </source>
</evidence>
<keyword evidence="1" id="KW-0723">Serine/threonine-protein kinase</keyword>
<dbReference type="KEGG" id="ehx:EMIHUDRAFT_458996"/>
<protein>
    <recommendedName>
        <fullName evidence="10">Protein kinase domain-containing protein</fullName>
    </recommendedName>
</protein>
<dbReference type="CDD" id="cd05117">
    <property type="entry name" value="STKc_CAMK"/>
    <property type="match status" value="1"/>
</dbReference>
<reference evidence="12" key="1">
    <citation type="journal article" date="2013" name="Nature">
        <title>Pan genome of the phytoplankton Emiliania underpins its global distribution.</title>
        <authorList>
            <person name="Read B.A."/>
            <person name="Kegel J."/>
            <person name="Klute M.J."/>
            <person name="Kuo A."/>
            <person name="Lefebvre S.C."/>
            <person name="Maumus F."/>
            <person name="Mayer C."/>
            <person name="Miller J."/>
            <person name="Monier A."/>
            <person name="Salamov A."/>
            <person name="Young J."/>
            <person name="Aguilar M."/>
            <person name="Claverie J.M."/>
            <person name="Frickenhaus S."/>
            <person name="Gonzalez K."/>
            <person name="Herman E.K."/>
            <person name="Lin Y.C."/>
            <person name="Napier J."/>
            <person name="Ogata H."/>
            <person name="Sarno A.F."/>
            <person name="Shmutz J."/>
            <person name="Schroeder D."/>
            <person name="de Vargas C."/>
            <person name="Verret F."/>
            <person name="von Dassow P."/>
            <person name="Valentin K."/>
            <person name="Van de Peer Y."/>
            <person name="Wheeler G."/>
            <person name="Dacks J.B."/>
            <person name="Delwiche C.F."/>
            <person name="Dyhrman S.T."/>
            <person name="Glockner G."/>
            <person name="John U."/>
            <person name="Richards T."/>
            <person name="Worden A.Z."/>
            <person name="Zhang X."/>
            <person name="Grigoriev I.V."/>
            <person name="Allen A.E."/>
            <person name="Bidle K."/>
            <person name="Borodovsky M."/>
            <person name="Bowler C."/>
            <person name="Brownlee C."/>
            <person name="Cock J.M."/>
            <person name="Elias M."/>
            <person name="Gladyshev V.N."/>
            <person name="Groth M."/>
            <person name="Guda C."/>
            <person name="Hadaegh A."/>
            <person name="Iglesias-Rodriguez M.D."/>
            <person name="Jenkins J."/>
            <person name="Jones B.M."/>
            <person name="Lawson T."/>
            <person name="Leese F."/>
            <person name="Lindquist E."/>
            <person name="Lobanov A."/>
            <person name="Lomsadze A."/>
            <person name="Malik S.B."/>
            <person name="Marsh M.E."/>
            <person name="Mackinder L."/>
            <person name="Mock T."/>
            <person name="Mueller-Roeber B."/>
            <person name="Pagarete A."/>
            <person name="Parker M."/>
            <person name="Probert I."/>
            <person name="Quesneville H."/>
            <person name="Raines C."/>
            <person name="Rensing S.A."/>
            <person name="Riano-Pachon D.M."/>
            <person name="Richier S."/>
            <person name="Rokitta S."/>
            <person name="Shiraiwa Y."/>
            <person name="Soanes D.M."/>
            <person name="van der Giezen M."/>
            <person name="Wahlund T.M."/>
            <person name="Williams B."/>
            <person name="Wilson W."/>
            <person name="Wolfe G."/>
            <person name="Wurch L.L."/>
        </authorList>
    </citation>
    <scope>NUCLEOTIDE SEQUENCE</scope>
</reference>
<name>A0A0D3J182_EMIH1</name>
<evidence type="ECO:0000256" key="1">
    <source>
        <dbReference type="ARBA" id="ARBA00022527"/>
    </source>
</evidence>
<dbReference type="InterPro" id="IPR008271">
    <property type="entry name" value="Ser/Thr_kinase_AS"/>
</dbReference>
<feature type="coiled-coil region" evidence="9">
    <location>
        <begin position="450"/>
        <end position="484"/>
    </location>
</feature>
<dbReference type="SMART" id="SM00220">
    <property type="entry name" value="S_TKc"/>
    <property type="match status" value="1"/>
</dbReference>
<dbReference type="eggNOG" id="KOG0583">
    <property type="taxonomic scope" value="Eukaryota"/>
</dbReference>
<feature type="cross-link" description="Glycyl lysine isopeptide (Lys-Gly) (interchain with G-Cter in SUMO2)" evidence="8">
    <location>
        <position position="172"/>
    </location>
</feature>
<evidence type="ECO:0000256" key="2">
    <source>
        <dbReference type="ARBA" id="ARBA00022679"/>
    </source>
</evidence>
<dbReference type="PANTHER" id="PTHR24350">
    <property type="entry name" value="SERINE/THREONINE-PROTEIN KINASE IAL-RELATED"/>
    <property type="match status" value="1"/>
</dbReference>